<dbReference type="PANTHER" id="PTHR33112">
    <property type="entry name" value="DOMAIN PROTEIN, PUTATIVE-RELATED"/>
    <property type="match status" value="1"/>
</dbReference>
<dbReference type="STRING" id="77044.A0A1S7UKC0"/>
<dbReference type="Proteomes" id="UP000054516">
    <property type="component" value="Unassembled WGS sequence"/>
</dbReference>
<dbReference type="InterPro" id="IPR010730">
    <property type="entry name" value="HET"/>
</dbReference>
<evidence type="ECO:0000259" key="1">
    <source>
        <dbReference type="Pfam" id="PF06985"/>
    </source>
</evidence>
<feature type="domain" description="Heterokaryon incompatibility" evidence="1">
    <location>
        <begin position="294"/>
        <end position="444"/>
    </location>
</feature>
<sequence length="834" mass="95504">MSLIRAVLNPDSQWWPYEDAQSTNDGSLLYTVPPHEARPVGEDEFEYLSGGDVLDVQWKHASQTLSADADNVEYVGSSRLCNACLSALGYLARNLKDCIEHRNSKDYRPKKSVVQHQNLMALFAAANEGCQLCKTLWGRRFKKNGMATAKDVRTEFCWNTTEEASWNGGQPGDARLICNMVSTTATNHNKHTWETIFRFQLWPSPTFDRFFESRGPLSLSALNRGNTRSSRPMALRWLSECRANVDGKHSGCHVGDATWYPTRLLDLSKLKETGRVLLAVTELLDRSSLDLGEYMTLSHCWGTWGAKELPVLTTTNIDDRVSHGMELLLFPPTFRDAIEVAGWFDIRWLWIDSLCIIQDSREDWQREAPTMCDVYQNALLNISADHAVDARGGCFHDRYFATVDAFKLRLKPLQSTWWVSVDERNLFEWVKEAPSSERAWIYQERHLARRVLHFTEQEVFWECRAAAPSFRSETYPNGSPLERDFLGQAKLRLRDTSTGSISDNPRLMMEWDTACRDYSRRKLTYQTDKLPALSGIARHFGSRCQEDTYLAGIWLSQLPRALFWNVHGRERPGDRPHSAESGAPSWSWMSCTAPVELSKLEESFYIADVATVLADYQHKTADQYGELTRACLHVYGFVRRITSVMEEIINEPSGDAYRGLWQLDASRKFRHLYVDGQLDHDIAHGPHNLQQFGEAADWFHGFGPVEYHCLFLAVSQQGPQDDLALRGLLLEPTETQGTFRRVGHIFFRSRCALKMRYRLRAGEKDEDRAWERLWRRVAPYWGEVETDVELEREPTAPLPVDIQPEGPSTLYQFDGDAANDAAFEKLEPEVVTLI</sequence>
<accession>A0A1S7UKC0</accession>
<evidence type="ECO:0000313" key="3">
    <source>
        <dbReference type="Proteomes" id="UP000054516"/>
    </source>
</evidence>
<dbReference type="OrthoDB" id="5362512at2759"/>
<organism evidence="2">
    <name type="scientific">Rosellinia necatrix</name>
    <name type="common">White root-rot fungus</name>
    <dbReference type="NCBI Taxonomy" id="77044"/>
    <lineage>
        <taxon>Eukaryota</taxon>
        <taxon>Fungi</taxon>
        <taxon>Dikarya</taxon>
        <taxon>Ascomycota</taxon>
        <taxon>Pezizomycotina</taxon>
        <taxon>Sordariomycetes</taxon>
        <taxon>Xylariomycetidae</taxon>
        <taxon>Xylariales</taxon>
        <taxon>Xylariaceae</taxon>
        <taxon>Rosellinia</taxon>
    </lineage>
</organism>
<gene>
    <name evidence="2" type="ORF">SAMD00023353_0500840</name>
</gene>
<protein>
    <submittedName>
        <fullName evidence="2">Putative heterokaryon incompatibility protein</fullName>
    </submittedName>
</protein>
<proteinExistence type="predicted"/>
<dbReference type="AlphaFoldDB" id="A0A1S7UKC0"/>
<reference evidence="2" key="1">
    <citation type="submission" date="2016-03" db="EMBL/GenBank/DDBJ databases">
        <title>Draft genome sequence of Rosellinia necatrix.</title>
        <authorList>
            <person name="Kanematsu S."/>
        </authorList>
    </citation>
    <scope>NUCLEOTIDE SEQUENCE [LARGE SCALE GENOMIC DNA]</scope>
    <source>
        <strain evidence="2">W97</strain>
    </source>
</reference>
<name>A0A1S7UKC0_ROSNE</name>
<keyword evidence="3" id="KW-1185">Reference proteome</keyword>
<dbReference type="PANTHER" id="PTHR33112:SF8">
    <property type="entry name" value="HETEROKARYON INCOMPATIBILITY DOMAIN-CONTAINING PROTEIN"/>
    <property type="match status" value="1"/>
</dbReference>
<dbReference type="Pfam" id="PF06985">
    <property type="entry name" value="HET"/>
    <property type="match status" value="1"/>
</dbReference>
<evidence type="ECO:0000313" key="2">
    <source>
        <dbReference type="EMBL" id="GAP83692.1"/>
    </source>
</evidence>
<dbReference type="EMBL" id="DF977450">
    <property type="protein sequence ID" value="GAP83692.1"/>
    <property type="molecule type" value="Genomic_DNA"/>
</dbReference>